<dbReference type="Pfam" id="PF13087">
    <property type="entry name" value="AAA_12"/>
    <property type="match status" value="1"/>
</dbReference>
<evidence type="ECO:0000256" key="4">
    <source>
        <dbReference type="ARBA" id="ARBA00012551"/>
    </source>
</evidence>
<evidence type="ECO:0000256" key="18">
    <source>
        <dbReference type="ARBA" id="ARBA00023242"/>
    </source>
</evidence>
<dbReference type="GO" id="GO:0046872">
    <property type="term" value="F:metal ion binding"/>
    <property type="evidence" value="ECO:0007669"/>
    <property type="project" value="UniProtKB-KW"/>
</dbReference>
<dbReference type="Pfam" id="PF13086">
    <property type="entry name" value="AAA_11"/>
    <property type="match status" value="1"/>
</dbReference>
<feature type="region of interest" description="Disordered" evidence="21">
    <location>
        <begin position="22"/>
        <end position="72"/>
    </location>
</feature>
<feature type="domain" description="DNA2/NAM7 helicase helicase" evidence="23">
    <location>
        <begin position="772"/>
        <end position="878"/>
    </location>
</feature>
<dbReference type="GO" id="GO:0043139">
    <property type="term" value="F:5'-3' DNA helicase activity"/>
    <property type="evidence" value="ECO:0007669"/>
    <property type="project" value="TreeGrafter"/>
</dbReference>
<dbReference type="GO" id="GO:0005634">
    <property type="term" value="C:nucleus"/>
    <property type="evidence" value="ECO:0007669"/>
    <property type="project" value="UniProtKB-SubCell"/>
</dbReference>
<keyword evidence="10" id="KW-0227">DNA damage</keyword>
<dbReference type="Pfam" id="PF08696">
    <property type="entry name" value="Dna2"/>
    <property type="match status" value="1"/>
</dbReference>
<evidence type="ECO:0000259" key="24">
    <source>
        <dbReference type="Pfam" id="PF13087"/>
    </source>
</evidence>
<dbReference type="InterPro" id="IPR027417">
    <property type="entry name" value="P-loop_NTPase"/>
</dbReference>
<comment type="caution">
    <text evidence="25">The sequence shown here is derived from an EMBL/GenBank/DDBJ whole genome shotgun (WGS) entry which is preliminary data.</text>
</comment>
<feature type="compositionally biased region" description="Polar residues" evidence="21">
    <location>
        <begin position="61"/>
        <end position="72"/>
    </location>
</feature>
<keyword evidence="5" id="KW-0004">4Fe-4S</keyword>
<evidence type="ECO:0000256" key="5">
    <source>
        <dbReference type="ARBA" id="ARBA00022485"/>
    </source>
</evidence>
<sequence>MAPTEADEAAFMNDLMQGLEDDFWTAAPTPDPSPVKKLPLRPIQPPSSPRTPTRHPKQHASETSSLNPSITSVSFSATGHDISSFLQGSENWDLDTDFFSSPVKPQKFVEVKKPSPSPPYIPDPCTRCIVESVTEEYVDSRWRKTVIAKVDPGVERVEVFLCDDWYQTDIRIDDTINTIGTFSPSKSPSTSSQTPKRSIYITSQSNFLILHPDLLLTATALSNAPQCRRKPLLSSLVRSTSDTTPSLVWGSMLHEVMQRCLLEQQWDKAFIDKCIDETVLAGLGELVKLGLSEDIAKREVKDRAMGLKGFADKYLAEEPKENGELTNTRSGAYDAPSLLAISRILDVEEEIVSPTYGIKGKLDATVQGIISDPILSSKSNPYSKPSASALERKLTHTPFPLELKTGRPGAGMEHRAQTMLYTVLLSERYGADVQDGLLFYTQSANGELIRVPRGRNEIRGLLGVRNDLVASISGPTLSHKAQSNREEPGEEPKEEEHFLPPPIDDQRACQRCYAIDTCFLFRKIHPNHNAPLIVGSAPQSLKAQKLSRKFDPPVPDFLADAFAAKTAHLTPARVEFFAKWERLLALEERDLVRFKRELWTIGAEERQKRGRCFAGMVLVPSGKGDKLEHGMSQGAEMDKDGEKDLKIEWGKEGKIHRSQPNNLLNGYMSVGDPITVSVEPKLLALARGYILELTPQREEVIFRIDKDELFGGMARVRNNLAQMFYADGDRKRLELVVDLRKPIFSAPTPPFLPSSSSASSTGPPQPPSHLSHLNPSQLSAMQKVLEAEDYALVLGMPGTGKTTVIAELIRELVRRGKSVLLSSYTHSAVDTILMKLESGRSGVAVEGDGLGGSFGILRLGNVDKVHPAVRKYTLAERRKPTTVEQYEKQLLDAPVVKNPEARKGGLDVSLFRRLSEAHPEAVVDLRFQYRMNEDIMYLSNRLIYDDRLRCGNEEVRNRALVLSDKSFLGRLHNGKEVLADERCKAVFVDTDALSATESRVGDLVQNTTEAELQQIKLLQHLLQERKGVEILTADKSQGRDKDCVIVSLVRSNDGGHIGELVKDWRRMNVSFTRARSKLVIFGSRKTLQREPLLAQFFDLMQARGWILQLQPVRPRKKAKVEMGKNVAGANAGVLKGRPILRDLVGNEV</sequence>
<keyword evidence="11" id="KW-0378">Hydrolase</keyword>
<feature type="domain" description="DNA2/NAM7 helicase-like C-terminal" evidence="24">
    <location>
        <begin position="1013"/>
        <end position="1084"/>
    </location>
</feature>
<keyword evidence="19" id="KW-0511">Multifunctional enzyme</keyword>
<evidence type="ECO:0000256" key="1">
    <source>
        <dbReference type="ARBA" id="ARBA00001966"/>
    </source>
</evidence>
<feature type="compositionally biased region" description="Low complexity" evidence="21">
    <location>
        <begin position="753"/>
        <end position="762"/>
    </location>
</feature>
<feature type="compositionally biased region" description="Basic and acidic residues" evidence="21">
    <location>
        <begin position="483"/>
        <end position="502"/>
    </location>
</feature>
<keyword evidence="7" id="KW-0540">Nuclease</keyword>
<dbReference type="GO" id="GO:0016787">
    <property type="term" value="F:hydrolase activity"/>
    <property type="evidence" value="ECO:0007669"/>
    <property type="project" value="UniProtKB-KW"/>
</dbReference>
<dbReference type="GO" id="GO:0051539">
    <property type="term" value="F:4 iron, 4 sulfur cluster binding"/>
    <property type="evidence" value="ECO:0007669"/>
    <property type="project" value="UniProtKB-KW"/>
</dbReference>
<reference evidence="25" key="1">
    <citation type="submission" date="2020-11" db="EMBL/GenBank/DDBJ databases">
        <authorList>
            <consortium name="DOE Joint Genome Institute"/>
            <person name="Ahrendt S."/>
            <person name="Riley R."/>
            <person name="Andreopoulos W."/>
            <person name="LaButti K."/>
            <person name="Pangilinan J."/>
            <person name="Ruiz-duenas F.J."/>
            <person name="Barrasa J.M."/>
            <person name="Sanchez-Garcia M."/>
            <person name="Camarero S."/>
            <person name="Miyauchi S."/>
            <person name="Serrano A."/>
            <person name="Linde D."/>
            <person name="Babiker R."/>
            <person name="Drula E."/>
            <person name="Ayuso-Fernandez I."/>
            <person name="Pacheco R."/>
            <person name="Padilla G."/>
            <person name="Ferreira P."/>
            <person name="Barriuso J."/>
            <person name="Kellner H."/>
            <person name="Castanera R."/>
            <person name="Alfaro M."/>
            <person name="Ramirez L."/>
            <person name="Pisabarro A.G."/>
            <person name="Kuo A."/>
            <person name="Tritt A."/>
            <person name="Lipzen A."/>
            <person name="He G."/>
            <person name="Yan M."/>
            <person name="Ng V."/>
            <person name="Cullen D."/>
            <person name="Martin F."/>
            <person name="Rosso M.-N."/>
            <person name="Henrissat B."/>
            <person name="Hibbett D."/>
            <person name="Martinez A.T."/>
            <person name="Grigoriev I.V."/>
        </authorList>
    </citation>
    <scope>NUCLEOTIDE SEQUENCE</scope>
    <source>
        <strain evidence="25">AH 44721</strain>
    </source>
</reference>
<evidence type="ECO:0000256" key="17">
    <source>
        <dbReference type="ARBA" id="ARBA00023204"/>
    </source>
</evidence>
<dbReference type="GO" id="GO:0006260">
    <property type="term" value="P:DNA replication"/>
    <property type="evidence" value="ECO:0007669"/>
    <property type="project" value="UniProtKB-KW"/>
</dbReference>
<protein>
    <recommendedName>
        <fullName evidence="4">DNA helicase</fullName>
        <ecNumber evidence="4">3.6.4.12</ecNumber>
    </recommendedName>
</protein>
<evidence type="ECO:0000256" key="2">
    <source>
        <dbReference type="ARBA" id="ARBA00004123"/>
    </source>
</evidence>
<keyword evidence="15" id="KW-0411">Iron-sulfur</keyword>
<comment type="cofactor">
    <cofactor evidence="1">
        <name>[4Fe-4S] cluster</name>
        <dbReference type="ChEBI" id="CHEBI:49883"/>
    </cofactor>
</comment>
<dbReference type="SUPFAM" id="SSF52540">
    <property type="entry name" value="P-loop containing nucleoside triphosphate hydrolases"/>
    <property type="match status" value="1"/>
</dbReference>
<evidence type="ECO:0000256" key="20">
    <source>
        <dbReference type="ARBA" id="ARBA00047995"/>
    </source>
</evidence>
<evidence type="ECO:0000313" key="26">
    <source>
        <dbReference type="Proteomes" id="UP000724874"/>
    </source>
</evidence>
<evidence type="ECO:0000256" key="10">
    <source>
        <dbReference type="ARBA" id="ARBA00022763"/>
    </source>
</evidence>
<dbReference type="GO" id="GO:0005524">
    <property type="term" value="F:ATP binding"/>
    <property type="evidence" value="ECO:0007669"/>
    <property type="project" value="UniProtKB-KW"/>
</dbReference>
<name>A0A9P5NVL2_GYMJU</name>
<evidence type="ECO:0000259" key="22">
    <source>
        <dbReference type="Pfam" id="PF08696"/>
    </source>
</evidence>
<evidence type="ECO:0000256" key="9">
    <source>
        <dbReference type="ARBA" id="ARBA00022741"/>
    </source>
</evidence>
<comment type="catalytic activity">
    <reaction evidence="20">
        <text>ATP + H2O = ADP + phosphate + H(+)</text>
        <dbReference type="Rhea" id="RHEA:13065"/>
        <dbReference type="ChEBI" id="CHEBI:15377"/>
        <dbReference type="ChEBI" id="CHEBI:15378"/>
        <dbReference type="ChEBI" id="CHEBI:30616"/>
        <dbReference type="ChEBI" id="CHEBI:43474"/>
        <dbReference type="ChEBI" id="CHEBI:456216"/>
        <dbReference type="EC" id="3.6.4.12"/>
    </reaction>
</comment>
<dbReference type="EMBL" id="JADNYJ010000012">
    <property type="protein sequence ID" value="KAF8908142.1"/>
    <property type="molecule type" value="Genomic_DNA"/>
</dbReference>
<dbReference type="AlphaFoldDB" id="A0A9P5NVL2"/>
<evidence type="ECO:0000313" key="25">
    <source>
        <dbReference type="EMBL" id="KAF8908142.1"/>
    </source>
</evidence>
<keyword evidence="14" id="KW-0408">Iron</keyword>
<evidence type="ECO:0000256" key="12">
    <source>
        <dbReference type="ARBA" id="ARBA00022806"/>
    </source>
</evidence>
<evidence type="ECO:0000256" key="7">
    <source>
        <dbReference type="ARBA" id="ARBA00022722"/>
    </source>
</evidence>
<dbReference type="PANTHER" id="PTHR43788:SF8">
    <property type="entry name" value="DNA-BINDING PROTEIN SMUBP-2"/>
    <property type="match status" value="1"/>
</dbReference>
<dbReference type="PANTHER" id="PTHR43788">
    <property type="entry name" value="DNA2/NAM7 HELICASE FAMILY MEMBER"/>
    <property type="match status" value="1"/>
</dbReference>
<dbReference type="CDD" id="cd18808">
    <property type="entry name" value="SF1_C_Upf1"/>
    <property type="match status" value="1"/>
</dbReference>
<dbReference type="Gene3D" id="3.90.320.10">
    <property type="match status" value="1"/>
</dbReference>
<evidence type="ECO:0000256" key="19">
    <source>
        <dbReference type="ARBA" id="ARBA00023268"/>
    </source>
</evidence>
<evidence type="ECO:0000256" key="3">
    <source>
        <dbReference type="ARBA" id="ARBA00007913"/>
    </source>
</evidence>
<dbReference type="GO" id="GO:0004518">
    <property type="term" value="F:nuclease activity"/>
    <property type="evidence" value="ECO:0007669"/>
    <property type="project" value="UniProtKB-KW"/>
</dbReference>
<keyword evidence="18" id="KW-0539">Nucleus</keyword>
<evidence type="ECO:0000259" key="23">
    <source>
        <dbReference type="Pfam" id="PF13086"/>
    </source>
</evidence>
<evidence type="ECO:0000256" key="8">
    <source>
        <dbReference type="ARBA" id="ARBA00022723"/>
    </source>
</evidence>
<dbReference type="InterPro" id="IPR011604">
    <property type="entry name" value="PDDEXK-like_dom_sf"/>
</dbReference>
<dbReference type="InterPro" id="IPR014808">
    <property type="entry name" value="DNA_replication_fac_Dna2_N"/>
</dbReference>
<keyword evidence="17" id="KW-0234">DNA repair</keyword>
<keyword evidence="12" id="KW-0347">Helicase</keyword>
<keyword evidence="6" id="KW-0235">DNA replication</keyword>
<dbReference type="CDD" id="cd22318">
    <property type="entry name" value="DNA2_N-like"/>
    <property type="match status" value="1"/>
</dbReference>
<dbReference type="GO" id="GO:0003677">
    <property type="term" value="F:DNA binding"/>
    <property type="evidence" value="ECO:0007669"/>
    <property type="project" value="UniProtKB-KW"/>
</dbReference>
<dbReference type="EC" id="3.6.4.12" evidence="4"/>
<feature type="region of interest" description="Disordered" evidence="21">
    <location>
        <begin position="748"/>
        <end position="774"/>
    </location>
</feature>
<comment type="subcellular location">
    <subcellularLocation>
        <location evidence="2">Nucleus</location>
    </subcellularLocation>
</comment>
<feature type="region of interest" description="Disordered" evidence="21">
    <location>
        <begin position="473"/>
        <end position="502"/>
    </location>
</feature>
<dbReference type="InterPro" id="IPR050534">
    <property type="entry name" value="Coronavir_polyprotein_1ab"/>
</dbReference>
<keyword evidence="9" id="KW-0547">Nucleotide-binding</keyword>
<keyword evidence="16" id="KW-0238">DNA-binding</keyword>
<evidence type="ECO:0000256" key="15">
    <source>
        <dbReference type="ARBA" id="ARBA00023014"/>
    </source>
</evidence>
<keyword evidence="13" id="KW-0067">ATP-binding</keyword>
<dbReference type="GO" id="GO:0006281">
    <property type="term" value="P:DNA repair"/>
    <property type="evidence" value="ECO:0007669"/>
    <property type="project" value="UniProtKB-KW"/>
</dbReference>
<proteinExistence type="inferred from homology"/>
<accession>A0A9P5NVL2</accession>
<dbReference type="InterPro" id="IPR041679">
    <property type="entry name" value="DNA2/NAM7-like_C"/>
</dbReference>
<evidence type="ECO:0000256" key="16">
    <source>
        <dbReference type="ARBA" id="ARBA00023125"/>
    </source>
</evidence>
<evidence type="ECO:0000256" key="21">
    <source>
        <dbReference type="SAM" id="MobiDB-lite"/>
    </source>
</evidence>
<gene>
    <name evidence="25" type="ORF">CPB84DRAFT_1813378</name>
</gene>
<evidence type="ECO:0000256" key="14">
    <source>
        <dbReference type="ARBA" id="ARBA00023004"/>
    </source>
</evidence>
<keyword evidence="26" id="KW-1185">Reference proteome</keyword>
<evidence type="ECO:0000256" key="13">
    <source>
        <dbReference type="ARBA" id="ARBA00022840"/>
    </source>
</evidence>
<dbReference type="InterPro" id="IPR047187">
    <property type="entry name" value="SF1_C_Upf1"/>
</dbReference>
<dbReference type="Proteomes" id="UP000724874">
    <property type="component" value="Unassembled WGS sequence"/>
</dbReference>
<evidence type="ECO:0000256" key="11">
    <source>
        <dbReference type="ARBA" id="ARBA00022801"/>
    </source>
</evidence>
<dbReference type="InterPro" id="IPR041677">
    <property type="entry name" value="DNA2/NAM7_AAA_11"/>
</dbReference>
<comment type="similarity">
    <text evidence="3">Belongs to the DNA2/NAM7 helicase family.</text>
</comment>
<dbReference type="Gene3D" id="3.40.50.300">
    <property type="entry name" value="P-loop containing nucleotide triphosphate hydrolases"/>
    <property type="match status" value="3"/>
</dbReference>
<feature type="domain" description="DNA replication factor Dna2 N-terminal" evidence="22">
    <location>
        <begin position="156"/>
        <end position="367"/>
    </location>
</feature>
<evidence type="ECO:0000256" key="6">
    <source>
        <dbReference type="ARBA" id="ARBA00022705"/>
    </source>
</evidence>
<organism evidence="25 26">
    <name type="scientific">Gymnopilus junonius</name>
    <name type="common">Spectacular rustgill mushroom</name>
    <name type="synonym">Gymnopilus spectabilis subsp. junonius</name>
    <dbReference type="NCBI Taxonomy" id="109634"/>
    <lineage>
        <taxon>Eukaryota</taxon>
        <taxon>Fungi</taxon>
        <taxon>Dikarya</taxon>
        <taxon>Basidiomycota</taxon>
        <taxon>Agaricomycotina</taxon>
        <taxon>Agaricomycetes</taxon>
        <taxon>Agaricomycetidae</taxon>
        <taxon>Agaricales</taxon>
        <taxon>Agaricineae</taxon>
        <taxon>Hymenogastraceae</taxon>
        <taxon>Gymnopilus</taxon>
    </lineage>
</organism>
<dbReference type="OrthoDB" id="6513042at2759"/>
<keyword evidence="8" id="KW-0479">Metal-binding</keyword>